<dbReference type="AlphaFoldDB" id="A0A2V3ISK9"/>
<evidence type="ECO:0000313" key="3">
    <source>
        <dbReference type="Proteomes" id="UP000247409"/>
    </source>
</evidence>
<protein>
    <submittedName>
        <fullName evidence="2">Uncharacterized protein</fullName>
    </submittedName>
</protein>
<feature type="compositionally biased region" description="Basic and acidic residues" evidence="1">
    <location>
        <begin position="290"/>
        <end position="299"/>
    </location>
</feature>
<reference evidence="2 3" key="1">
    <citation type="journal article" date="2018" name="Mol. Biol. Evol.">
        <title>Analysis of the draft genome of the red seaweed Gracilariopsis chorda provides insights into genome size evolution in Rhodophyta.</title>
        <authorList>
            <person name="Lee J."/>
            <person name="Yang E.C."/>
            <person name="Graf L."/>
            <person name="Yang J.H."/>
            <person name="Qiu H."/>
            <person name="Zel Zion U."/>
            <person name="Chan C.X."/>
            <person name="Stephens T.G."/>
            <person name="Weber A.P.M."/>
            <person name="Boo G.H."/>
            <person name="Boo S.M."/>
            <person name="Kim K.M."/>
            <person name="Shin Y."/>
            <person name="Jung M."/>
            <person name="Lee S.J."/>
            <person name="Yim H.S."/>
            <person name="Lee J.H."/>
            <person name="Bhattacharya D."/>
            <person name="Yoon H.S."/>
        </authorList>
    </citation>
    <scope>NUCLEOTIDE SEQUENCE [LARGE SCALE GENOMIC DNA]</scope>
    <source>
        <strain evidence="2 3">SKKU-2015</strain>
        <tissue evidence="2">Whole body</tissue>
    </source>
</reference>
<feature type="compositionally biased region" description="Basic residues" evidence="1">
    <location>
        <begin position="87"/>
        <end position="120"/>
    </location>
</feature>
<sequence length="332" mass="36936">MQPSTQVILFDKPELIDYERALPSSMASPFEESLRNLNEVAQGCRVDLQSVFVNTQAEAEVFSAELLRSAQAVIDGIKAKLPPPVRVIRRRRRRSRNSRKKLHPKTKRSFRKVQSRRTAVRGREALLPTESHQVELNSVSNSVKESTADDQAEETGGLLQGTDADIHPSNVLTVENVTLQDLTCPHPAQPVVKFARTIQADQPVEEIVRTSHAAKGSDKNARLVIRTIPSIDGSPQSQPARTSESTQIKDRASVQLKNSESGNTPEQISKALQSSQRHDQKNMEKANQAESRDQPEQNRRSSATTSSFYSAIDELDDAVLKNSKSEARPHYC</sequence>
<evidence type="ECO:0000313" key="2">
    <source>
        <dbReference type="EMBL" id="PXF45092.1"/>
    </source>
</evidence>
<dbReference type="EMBL" id="NBIV01000070">
    <property type="protein sequence ID" value="PXF45092.1"/>
    <property type="molecule type" value="Genomic_DNA"/>
</dbReference>
<evidence type="ECO:0000256" key="1">
    <source>
        <dbReference type="SAM" id="MobiDB-lite"/>
    </source>
</evidence>
<dbReference type="Proteomes" id="UP000247409">
    <property type="component" value="Unassembled WGS sequence"/>
</dbReference>
<feature type="region of interest" description="Disordered" evidence="1">
    <location>
        <begin position="228"/>
        <end position="311"/>
    </location>
</feature>
<keyword evidence="3" id="KW-1185">Reference proteome</keyword>
<name>A0A2V3ISK9_9FLOR</name>
<feature type="compositionally biased region" description="Polar residues" evidence="1">
    <location>
        <begin position="255"/>
        <end position="275"/>
    </location>
</feature>
<proteinExistence type="predicted"/>
<organism evidence="2 3">
    <name type="scientific">Gracilariopsis chorda</name>
    <dbReference type="NCBI Taxonomy" id="448386"/>
    <lineage>
        <taxon>Eukaryota</taxon>
        <taxon>Rhodophyta</taxon>
        <taxon>Florideophyceae</taxon>
        <taxon>Rhodymeniophycidae</taxon>
        <taxon>Gracilariales</taxon>
        <taxon>Gracilariaceae</taxon>
        <taxon>Gracilariopsis</taxon>
    </lineage>
</organism>
<accession>A0A2V3ISK9</accession>
<comment type="caution">
    <text evidence="2">The sequence shown here is derived from an EMBL/GenBank/DDBJ whole genome shotgun (WGS) entry which is preliminary data.</text>
</comment>
<feature type="compositionally biased region" description="Polar residues" evidence="1">
    <location>
        <begin position="130"/>
        <end position="145"/>
    </location>
</feature>
<gene>
    <name evidence="2" type="ORF">BWQ96_05131</name>
</gene>
<feature type="compositionally biased region" description="Polar residues" evidence="1">
    <location>
        <begin position="233"/>
        <end position="246"/>
    </location>
</feature>
<feature type="region of interest" description="Disordered" evidence="1">
    <location>
        <begin position="85"/>
        <end position="164"/>
    </location>
</feature>
<feature type="compositionally biased region" description="Polar residues" evidence="1">
    <location>
        <begin position="300"/>
        <end position="309"/>
    </location>
</feature>